<dbReference type="SUPFAM" id="SSF52402">
    <property type="entry name" value="Adenine nucleotide alpha hydrolases-like"/>
    <property type="match status" value="1"/>
</dbReference>
<name>A0AA37WMI6_9GAMM</name>
<evidence type="ECO:0000256" key="5">
    <source>
        <dbReference type="PIRNR" id="PIRNR006276"/>
    </source>
</evidence>
<dbReference type="RefSeq" id="WP_232593796.1">
    <property type="nucleotide sequence ID" value="NZ_BSPD01000073.1"/>
</dbReference>
<dbReference type="PRINTS" id="PR01438">
    <property type="entry name" value="UNVRSLSTRESS"/>
</dbReference>
<reference evidence="7 8" key="1">
    <citation type="journal article" date="2014" name="Int. J. Syst. Evol. Microbiol.">
        <title>Complete genome sequence of Corynebacterium casei LMG S-19264T (=DSM 44701T), isolated from a smear-ripened cheese.</title>
        <authorList>
            <consortium name="US DOE Joint Genome Institute (JGI-PGF)"/>
            <person name="Walter F."/>
            <person name="Albersmeier A."/>
            <person name="Kalinowski J."/>
            <person name="Ruckert C."/>
        </authorList>
    </citation>
    <scope>NUCLEOTIDE SEQUENCE [LARGE SCALE GENOMIC DNA]</scope>
    <source>
        <strain evidence="7 8">NBRC 110095</strain>
    </source>
</reference>
<evidence type="ECO:0000259" key="6">
    <source>
        <dbReference type="Pfam" id="PF00582"/>
    </source>
</evidence>
<dbReference type="Proteomes" id="UP001156870">
    <property type="component" value="Unassembled WGS sequence"/>
</dbReference>
<evidence type="ECO:0000256" key="1">
    <source>
        <dbReference type="ARBA" id="ARBA00004496"/>
    </source>
</evidence>
<dbReference type="InterPro" id="IPR006016">
    <property type="entry name" value="UspA"/>
</dbReference>
<gene>
    <name evidence="7" type="ORF">GCM10007877_29930</name>
</gene>
<dbReference type="PANTHER" id="PTHR46268:SF23">
    <property type="entry name" value="UNIVERSAL STRESS PROTEIN A-RELATED"/>
    <property type="match status" value="1"/>
</dbReference>
<dbReference type="Pfam" id="PF00582">
    <property type="entry name" value="Usp"/>
    <property type="match status" value="1"/>
</dbReference>
<feature type="domain" description="UspA" evidence="6">
    <location>
        <begin position="4"/>
        <end position="141"/>
    </location>
</feature>
<sequence>MSSYTHILAGLDLSEESSQVLSKAHAIAHAFEAKLSLAHIIEPLTFTYGGDIPMDMTAVQDQIQQQATEELNRVANLHDIPLEQQFIAIGQPANELQHLAKENNADLIVVGSHGRHGLSLILGSTCNSVLHGCGCDVLAVRVK</sequence>
<comment type="similarity">
    <text evidence="2 5">Belongs to the universal stress protein A family.</text>
</comment>
<proteinExistence type="inferred from homology"/>
<keyword evidence="8" id="KW-1185">Reference proteome</keyword>
<dbReference type="InterPro" id="IPR014729">
    <property type="entry name" value="Rossmann-like_a/b/a_fold"/>
</dbReference>
<evidence type="ECO:0000256" key="4">
    <source>
        <dbReference type="ARBA" id="ARBA00022490"/>
    </source>
</evidence>
<accession>A0AA37WMI6</accession>
<comment type="caution">
    <text evidence="7">The sequence shown here is derived from an EMBL/GenBank/DDBJ whole genome shotgun (WGS) entry which is preliminary data.</text>
</comment>
<evidence type="ECO:0000256" key="3">
    <source>
        <dbReference type="ARBA" id="ARBA00011738"/>
    </source>
</evidence>
<dbReference type="PANTHER" id="PTHR46268">
    <property type="entry name" value="STRESS RESPONSE PROTEIN NHAX"/>
    <property type="match status" value="1"/>
</dbReference>
<dbReference type="PIRSF" id="PIRSF006276">
    <property type="entry name" value="UspA"/>
    <property type="match status" value="1"/>
</dbReference>
<protein>
    <recommendedName>
        <fullName evidence="5">Universal stress protein</fullName>
    </recommendedName>
</protein>
<keyword evidence="4 5" id="KW-0963">Cytoplasm</keyword>
<comment type="subcellular location">
    <subcellularLocation>
        <location evidence="1 5">Cytoplasm</location>
    </subcellularLocation>
</comment>
<dbReference type="InterPro" id="IPR006015">
    <property type="entry name" value="Universal_stress_UspA"/>
</dbReference>
<evidence type="ECO:0000313" key="7">
    <source>
        <dbReference type="EMBL" id="GLS27274.1"/>
    </source>
</evidence>
<organism evidence="7 8">
    <name type="scientific">Marinibactrum halimedae</name>
    <dbReference type="NCBI Taxonomy" id="1444977"/>
    <lineage>
        <taxon>Bacteria</taxon>
        <taxon>Pseudomonadati</taxon>
        <taxon>Pseudomonadota</taxon>
        <taxon>Gammaproteobacteria</taxon>
        <taxon>Cellvibrionales</taxon>
        <taxon>Cellvibrionaceae</taxon>
        <taxon>Marinibactrum</taxon>
    </lineage>
</organism>
<dbReference type="AlphaFoldDB" id="A0AA37WMI6"/>
<evidence type="ECO:0000313" key="8">
    <source>
        <dbReference type="Proteomes" id="UP001156870"/>
    </source>
</evidence>
<dbReference type="GO" id="GO:0005737">
    <property type="term" value="C:cytoplasm"/>
    <property type="evidence" value="ECO:0007669"/>
    <property type="project" value="UniProtKB-SubCell"/>
</dbReference>
<dbReference type="EMBL" id="BSPD01000073">
    <property type="protein sequence ID" value="GLS27274.1"/>
    <property type="molecule type" value="Genomic_DNA"/>
</dbReference>
<evidence type="ECO:0000256" key="2">
    <source>
        <dbReference type="ARBA" id="ARBA00008791"/>
    </source>
</evidence>
<comment type="subunit">
    <text evidence="3">Homodimer.</text>
</comment>
<dbReference type="Gene3D" id="3.40.50.620">
    <property type="entry name" value="HUPs"/>
    <property type="match status" value="1"/>
</dbReference>